<organism evidence="3 4">
    <name type="scientific">Apiospora rasikravindrae</name>
    <dbReference type="NCBI Taxonomy" id="990691"/>
    <lineage>
        <taxon>Eukaryota</taxon>
        <taxon>Fungi</taxon>
        <taxon>Dikarya</taxon>
        <taxon>Ascomycota</taxon>
        <taxon>Pezizomycotina</taxon>
        <taxon>Sordariomycetes</taxon>
        <taxon>Xylariomycetidae</taxon>
        <taxon>Amphisphaeriales</taxon>
        <taxon>Apiosporaceae</taxon>
        <taxon>Apiospora</taxon>
    </lineage>
</organism>
<reference evidence="3 4" key="1">
    <citation type="submission" date="2023-01" db="EMBL/GenBank/DDBJ databases">
        <title>Analysis of 21 Apiospora genomes using comparative genomics revels a genus with tremendous synthesis potential of carbohydrate active enzymes and secondary metabolites.</title>
        <authorList>
            <person name="Sorensen T."/>
        </authorList>
    </citation>
    <scope>NUCLEOTIDE SEQUENCE [LARGE SCALE GENOMIC DNA]</scope>
    <source>
        <strain evidence="3 4">CBS 33761</strain>
    </source>
</reference>
<proteinExistence type="predicted"/>
<dbReference type="Pfam" id="PF17111">
    <property type="entry name" value="PigL_N"/>
    <property type="match status" value="1"/>
</dbReference>
<dbReference type="Proteomes" id="UP001444661">
    <property type="component" value="Unassembled WGS sequence"/>
</dbReference>
<evidence type="ECO:0000256" key="1">
    <source>
        <dbReference type="SAM" id="MobiDB-lite"/>
    </source>
</evidence>
<feature type="region of interest" description="Disordered" evidence="1">
    <location>
        <begin position="200"/>
        <end position="223"/>
    </location>
</feature>
<sequence length="379" mass="42280">MDPLSVIASIAGIAQAGTALSKAIYNLVSATRNAPKEAYDIARDVGDLSLILSELRRVLRDGKKIIRRRLLRLVSYTMRRIQDVHDEIHDLIDASTGIAGLAWAFRRSKCRDLTQQIDSYKVSINMILITINSALQVKLNVKYTKLVAKSEKSSEQVTLNQKQQAAKEESDALRQQAENLVQISHHSICEMVAASGELSTKLDVDQDRDEDETERPISDDVDNLASQTGALQLHRPKHNSETAQWLYDVLFSTAMEGNQRQVTDDDDGDVIGHPATGMSNDAPDRDIAVFHPAGSRDLQLFVGKLPDSSNIVNKLLSQWTTLCEDENEVTTSDVPERDITDNESVIHLKDSVGRLYDFPWRLARTWALMMTTGLNEIGQ</sequence>
<gene>
    <name evidence="3" type="ORF">PG993_013314</name>
</gene>
<dbReference type="InterPro" id="IPR039327">
    <property type="entry name" value="CON7-like"/>
</dbReference>
<dbReference type="PANTHER" id="PTHR36167:SF4">
    <property type="entry name" value="FUNGAL N-TERMINAL DOMAIN-CONTAINING PROTEIN"/>
    <property type="match status" value="1"/>
</dbReference>
<evidence type="ECO:0000259" key="2">
    <source>
        <dbReference type="Pfam" id="PF17111"/>
    </source>
</evidence>
<keyword evidence="4" id="KW-1185">Reference proteome</keyword>
<feature type="domain" description="Azaphilone pigments biosynthesis cluster protein L N-terminal" evidence="2">
    <location>
        <begin position="1"/>
        <end position="167"/>
    </location>
</feature>
<evidence type="ECO:0000313" key="4">
    <source>
        <dbReference type="Proteomes" id="UP001444661"/>
    </source>
</evidence>
<comment type="caution">
    <text evidence="3">The sequence shown here is derived from an EMBL/GenBank/DDBJ whole genome shotgun (WGS) entry which is preliminary data.</text>
</comment>
<name>A0ABR1RXA7_9PEZI</name>
<dbReference type="InterPro" id="IPR031348">
    <property type="entry name" value="PigL_N"/>
</dbReference>
<protein>
    <recommendedName>
        <fullName evidence="2">Azaphilone pigments biosynthesis cluster protein L N-terminal domain-containing protein</fullName>
    </recommendedName>
</protein>
<dbReference type="EMBL" id="JAQQWK010000012">
    <property type="protein sequence ID" value="KAK8022547.1"/>
    <property type="molecule type" value="Genomic_DNA"/>
</dbReference>
<dbReference type="PANTHER" id="PTHR36167">
    <property type="entry name" value="C2H2 FINGER DOMAIN TRANSCRIPTION FACTOR (EUROFUNG)-RELATED"/>
    <property type="match status" value="1"/>
</dbReference>
<evidence type="ECO:0000313" key="3">
    <source>
        <dbReference type="EMBL" id="KAK8022547.1"/>
    </source>
</evidence>
<accession>A0ABR1RXA7</accession>